<dbReference type="Proteomes" id="UP000004277">
    <property type="component" value="Unassembled WGS sequence"/>
</dbReference>
<keyword evidence="1" id="KW-0418">Kinase</keyword>
<dbReference type="EC" id="2.7.1.39" evidence="1"/>
<proteinExistence type="predicted"/>
<keyword evidence="1" id="KW-0808">Transferase</keyword>
<protein>
    <submittedName>
        <fullName evidence="1">Homoserine kinase</fullName>
        <ecNumber evidence="1">2.7.1.39</ecNumber>
    </submittedName>
</protein>
<organism evidence="1 2">
    <name type="scientific">Imbroritus primus</name>
    <dbReference type="NCBI Taxonomy" id="3058603"/>
    <lineage>
        <taxon>Bacteria</taxon>
        <taxon>Pseudomonadati</taxon>
        <taxon>Pseudomonadota</taxon>
        <taxon>Betaproteobacteria</taxon>
        <taxon>Burkholderiales</taxon>
        <taxon>Burkholderiaceae</taxon>
        <taxon>Imbroritus</taxon>
    </lineage>
</organism>
<evidence type="ECO:0000313" key="1">
    <source>
        <dbReference type="EMBL" id="TMS57601.1"/>
    </source>
</evidence>
<reference evidence="1" key="1">
    <citation type="submission" date="2019-05" db="EMBL/GenBank/DDBJ databases">
        <title>Revised genome assembly of Burkholderiaceae (previously Ralstonia) sp. PBA.</title>
        <authorList>
            <person name="Gan H.M."/>
        </authorList>
    </citation>
    <scope>NUCLEOTIDE SEQUENCE</scope>
    <source>
        <strain evidence="1">PBA</strain>
    </source>
</reference>
<evidence type="ECO:0000313" key="2">
    <source>
        <dbReference type="Proteomes" id="UP000004277"/>
    </source>
</evidence>
<accession>A0ACD3SMR4</accession>
<dbReference type="EMBL" id="AKCV02000022">
    <property type="protein sequence ID" value="TMS57601.1"/>
    <property type="molecule type" value="Genomic_DNA"/>
</dbReference>
<keyword evidence="2" id="KW-1185">Reference proteome</keyword>
<gene>
    <name evidence="1" type="ORF">MW7_011975</name>
</gene>
<comment type="caution">
    <text evidence="1">The sequence shown here is derived from an EMBL/GenBank/DDBJ whole genome shotgun (WGS) entry which is preliminary data.</text>
</comment>
<name>A0ACD3SMR4_9BURK</name>
<sequence length="327" mass="37052">MAVFTAVSQAEIELWLQDYDLGSITDFRGIASGIENSNFFLTTERDGVTHQYVLTIFERLTFEQLPFYLYFMQHLHAAGIAVPAPMQARDGAILRQLKGKPATIVTRLPGASDLTPGPLHCAQVGEMLARMHLAGVDYDRHQPNLRSLPWWEETVPQVLPFIDADKQALLQAELAHQQRFFGSADYAALPAGPCHCDLFRDNVLFQATADGGSRLGGFFDFYFAGVDKWLFDLAVCVNDWCIDLPTGRLDDVRMDAMLQAYAAVRPLGDAERRHWADMLRAAALRFWISRLWDFYLPRDAHMLQPHDPAHFERILRARINIPSVLHV</sequence>